<accession>A0A9Q0P9A0</accession>
<reference evidence="1" key="1">
    <citation type="submission" date="2022-11" db="EMBL/GenBank/DDBJ databases">
        <authorList>
            <person name="Hyden B.L."/>
            <person name="Feng K."/>
            <person name="Yates T."/>
            <person name="Jawdy S."/>
            <person name="Smart L.B."/>
            <person name="Muchero W."/>
        </authorList>
    </citation>
    <scope>NUCLEOTIDE SEQUENCE</scope>
    <source>
        <tissue evidence="1">Shoot tip</tissue>
    </source>
</reference>
<proteinExistence type="predicted"/>
<organism evidence="1 2">
    <name type="scientific">Salix viminalis</name>
    <name type="common">Common osier</name>
    <name type="synonym">Basket willow</name>
    <dbReference type="NCBI Taxonomy" id="40686"/>
    <lineage>
        <taxon>Eukaryota</taxon>
        <taxon>Viridiplantae</taxon>
        <taxon>Streptophyta</taxon>
        <taxon>Embryophyta</taxon>
        <taxon>Tracheophyta</taxon>
        <taxon>Spermatophyta</taxon>
        <taxon>Magnoliopsida</taxon>
        <taxon>eudicotyledons</taxon>
        <taxon>Gunneridae</taxon>
        <taxon>Pentapetalae</taxon>
        <taxon>rosids</taxon>
        <taxon>fabids</taxon>
        <taxon>Malpighiales</taxon>
        <taxon>Salicaceae</taxon>
        <taxon>Saliceae</taxon>
        <taxon>Salix</taxon>
    </lineage>
</organism>
<reference evidence="1" key="2">
    <citation type="journal article" date="2023" name="Int. J. Mol. Sci.">
        <title>De Novo Assembly and Annotation of 11 Diverse Shrub Willow (Salix) Genomes Reveals Novel Gene Organization in Sex-Linked Regions.</title>
        <authorList>
            <person name="Hyden B."/>
            <person name="Feng K."/>
            <person name="Yates T.B."/>
            <person name="Jawdy S."/>
            <person name="Cereghino C."/>
            <person name="Smart L.B."/>
            <person name="Muchero W."/>
        </authorList>
    </citation>
    <scope>NUCLEOTIDE SEQUENCE [LARGE SCALE GENOMIC DNA]</scope>
    <source>
        <tissue evidence="1">Shoot tip</tissue>
    </source>
</reference>
<protein>
    <submittedName>
        <fullName evidence="1">Uncharacterized protein</fullName>
    </submittedName>
</protein>
<dbReference type="AlphaFoldDB" id="A0A9Q0P9A0"/>
<keyword evidence="2" id="KW-1185">Reference proteome</keyword>
<evidence type="ECO:0000313" key="2">
    <source>
        <dbReference type="Proteomes" id="UP001151529"/>
    </source>
</evidence>
<dbReference type="EMBL" id="JAPFFL010000013">
    <property type="protein sequence ID" value="KAJ6684013.1"/>
    <property type="molecule type" value="Genomic_DNA"/>
</dbReference>
<sequence length="98" mass="11209">MFAARLLAGENSIGSFKEGFRFFICMVAGVNLIQHRTKCVNGDASYWNKPTFFGPVGLHRQPTSNENQSLTDTWHWLPVSEIWRNMTDPERQGSDTPY</sequence>
<comment type="caution">
    <text evidence="1">The sequence shown here is derived from an EMBL/GenBank/DDBJ whole genome shotgun (WGS) entry which is preliminary data.</text>
</comment>
<dbReference type="Proteomes" id="UP001151529">
    <property type="component" value="Chromosome 17"/>
</dbReference>
<gene>
    <name evidence="1" type="ORF">OIU85_007684</name>
</gene>
<evidence type="ECO:0000313" key="1">
    <source>
        <dbReference type="EMBL" id="KAJ6684013.1"/>
    </source>
</evidence>
<name>A0A9Q0P9A0_SALVM</name>